<sequence>MLEPYASRGVLHSHLLPQFVRRTPDAPLETRVRWFWAASWNLPDGVTSEQALLPFAAANLAVEPTGVTLTGPNTGAVAHTLKSHGWVVAANLQPAASAALLGCPTRMRDLTQAIIADDLVAAVTQAFHRIEAFDDAADAAVAALSAWIVQRVPPPSELAVRANRLLALVEHDQTITTLRDAADALNVSQRTVQRVAHDYIGMSVGEIVRRSRLQRTLEHVRESPTESLAGIAAANGYSDHAHMAAELRTITRQTATQYRTAARDPIH</sequence>
<dbReference type="PROSITE" id="PS01124">
    <property type="entry name" value="HTH_ARAC_FAMILY_2"/>
    <property type="match status" value="1"/>
</dbReference>
<dbReference type="InterPro" id="IPR050204">
    <property type="entry name" value="AraC_XylS_family_regulators"/>
</dbReference>
<evidence type="ECO:0000313" key="5">
    <source>
        <dbReference type="EMBL" id="SKA97537.1"/>
    </source>
</evidence>
<name>A0A1T4Y6V3_9MICO</name>
<dbReference type="PANTHER" id="PTHR46796">
    <property type="entry name" value="HTH-TYPE TRANSCRIPTIONAL ACTIVATOR RHAS-RELATED"/>
    <property type="match status" value="1"/>
</dbReference>
<keyword evidence="1" id="KW-0805">Transcription regulation</keyword>
<evidence type="ECO:0000256" key="1">
    <source>
        <dbReference type="ARBA" id="ARBA00023015"/>
    </source>
</evidence>
<dbReference type="AlphaFoldDB" id="A0A1T4Y6V3"/>
<dbReference type="GO" id="GO:0003700">
    <property type="term" value="F:DNA-binding transcription factor activity"/>
    <property type="evidence" value="ECO:0007669"/>
    <property type="project" value="InterPro"/>
</dbReference>
<dbReference type="Gene3D" id="1.10.10.60">
    <property type="entry name" value="Homeodomain-like"/>
    <property type="match status" value="1"/>
</dbReference>
<dbReference type="InterPro" id="IPR046532">
    <property type="entry name" value="DUF6597"/>
</dbReference>
<dbReference type="RefSeq" id="WP_078714594.1">
    <property type="nucleotide sequence ID" value="NZ_FUYG01000006.1"/>
</dbReference>
<protein>
    <submittedName>
        <fullName evidence="5">Transcriptional regulator, AraC family</fullName>
    </submittedName>
</protein>
<gene>
    <name evidence="5" type="ORF">SAMN06295879_2374</name>
</gene>
<evidence type="ECO:0000256" key="2">
    <source>
        <dbReference type="ARBA" id="ARBA00023125"/>
    </source>
</evidence>
<evidence type="ECO:0000259" key="4">
    <source>
        <dbReference type="PROSITE" id="PS01124"/>
    </source>
</evidence>
<dbReference type="InterPro" id="IPR018060">
    <property type="entry name" value="HTH_AraC"/>
</dbReference>
<evidence type="ECO:0000256" key="3">
    <source>
        <dbReference type="ARBA" id="ARBA00023163"/>
    </source>
</evidence>
<keyword evidence="2" id="KW-0238">DNA-binding</keyword>
<proteinExistence type="predicted"/>
<accession>A0A1T4Y6V3</accession>
<dbReference type="GO" id="GO:0043565">
    <property type="term" value="F:sequence-specific DNA binding"/>
    <property type="evidence" value="ECO:0007669"/>
    <property type="project" value="InterPro"/>
</dbReference>
<feature type="domain" description="HTH araC/xylS-type" evidence="4">
    <location>
        <begin position="163"/>
        <end position="261"/>
    </location>
</feature>
<dbReference type="Proteomes" id="UP000189735">
    <property type="component" value="Unassembled WGS sequence"/>
</dbReference>
<dbReference type="SMART" id="SM00342">
    <property type="entry name" value="HTH_ARAC"/>
    <property type="match status" value="1"/>
</dbReference>
<dbReference type="Pfam" id="PF12833">
    <property type="entry name" value="HTH_18"/>
    <property type="match status" value="1"/>
</dbReference>
<dbReference type="Pfam" id="PF20240">
    <property type="entry name" value="DUF6597"/>
    <property type="match status" value="1"/>
</dbReference>
<organism evidence="5 6">
    <name type="scientific">Agreia bicolorata</name>
    <dbReference type="NCBI Taxonomy" id="110935"/>
    <lineage>
        <taxon>Bacteria</taxon>
        <taxon>Bacillati</taxon>
        <taxon>Actinomycetota</taxon>
        <taxon>Actinomycetes</taxon>
        <taxon>Micrococcales</taxon>
        <taxon>Microbacteriaceae</taxon>
        <taxon>Agreia</taxon>
    </lineage>
</organism>
<keyword evidence="3" id="KW-0804">Transcription</keyword>
<dbReference type="EMBL" id="FUYG01000006">
    <property type="protein sequence ID" value="SKA97537.1"/>
    <property type="molecule type" value="Genomic_DNA"/>
</dbReference>
<reference evidence="6" key="1">
    <citation type="submission" date="2017-02" db="EMBL/GenBank/DDBJ databases">
        <authorList>
            <person name="Varghese N."/>
            <person name="Submissions S."/>
        </authorList>
    </citation>
    <scope>NUCLEOTIDE SEQUENCE [LARGE SCALE GENOMIC DNA]</scope>
    <source>
        <strain evidence="6">VKM Ac-2052</strain>
    </source>
</reference>
<evidence type="ECO:0000313" key="6">
    <source>
        <dbReference type="Proteomes" id="UP000189735"/>
    </source>
</evidence>